<dbReference type="Proteomes" id="UP000184356">
    <property type="component" value="Unassembled WGS sequence"/>
</dbReference>
<dbReference type="SUPFAM" id="SSF51735">
    <property type="entry name" value="NAD(P)-binding Rossmann-fold domains"/>
    <property type="match status" value="1"/>
</dbReference>
<dbReference type="InterPro" id="IPR036291">
    <property type="entry name" value="NAD(P)-bd_dom_sf"/>
</dbReference>
<organism evidence="2 3">
    <name type="scientific">Aspergillus sydowii CBS 593.65</name>
    <dbReference type="NCBI Taxonomy" id="1036612"/>
    <lineage>
        <taxon>Eukaryota</taxon>
        <taxon>Fungi</taxon>
        <taxon>Dikarya</taxon>
        <taxon>Ascomycota</taxon>
        <taxon>Pezizomycotina</taxon>
        <taxon>Eurotiomycetes</taxon>
        <taxon>Eurotiomycetidae</taxon>
        <taxon>Eurotiales</taxon>
        <taxon>Aspergillaceae</taxon>
        <taxon>Aspergillus</taxon>
        <taxon>Aspergillus subgen. Nidulantes</taxon>
    </lineage>
</organism>
<evidence type="ECO:0000313" key="3">
    <source>
        <dbReference type="Proteomes" id="UP000184356"/>
    </source>
</evidence>
<dbReference type="VEuPathDB" id="FungiDB:ASPSYDRAFT_68227"/>
<dbReference type="OrthoDB" id="10262413at2759"/>
<accession>A0A1L9TLB8</accession>
<sequence>MSETRILLTGATGYIGGSVLTALLTSSDPHVKACKLSTLVRKRSQADILQQKNVNAIVFDGLDDLDTLRTVASEHDIVINAALTYHTPAAEALLRGLEDRRKKYNKPVHVIHTSGTSSLADLPVSGTYTESATFSDKSDIYSYERSRQSIQPYIQRTSDLLVCEQGEASDVATYIIMPPLIYGKGTGFFNRRSIQINTIMRAALRDGNASRIDKGEHEWDHVHILDLAQFYELMLVRILEGCNKLDVHSKGIYFCQSGHQTWGEVSDRVARVGYALGFLKSYTVRQVTLQDAAERFWRGLPLEALEPTLASRSQTRADKACELGWRPVKSREDFEGCFADEWVSVKNEA</sequence>
<dbReference type="PANTHER" id="PTHR48079:SF6">
    <property type="entry name" value="NAD(P)-BINDING DOMAIN-CONTAINING PROTEIN-RELATED"/>
    <property type="match status" value="1"/>
</dbReference>
<evidence type="ECO:0000313" key="2">
    <source>
        <dbReference type="EMBL" id="OJJ60225.1"/>
    </source>
</evidence>
<dbReference type="Pfam" id="PF01370">
    <property type="entry name" value="Epimerase"/>
    <property type="match status" value="1"/>
</dbReference>
<dbReference type="AlphaFoldDB" id="A0A1L9TLB8"/>
<dbReference type="GO" id="GO:0004029">
    <property type="term" value="F:aldehyde dehydrogenase (NAD+) activity"/>
    <property type="evidence" value="ECO:0007669"/>
    <property type="project" value="TreeGrafter"/>
</dbReference>
<reference evidence="3" key="1">
    <citation type="journal article" date="2017" name="Genome Biol.">
        <title>Comparative genomics reveals high biological diversity and specific adaptations in the industrially and medically important fungal genus Aspergillus.</title>
        <authorList>
            <person name="de Vries R.P."/>
            <person name="Riley R."/>
            <person name="Wiebenga A."/>
            <person name="Aguilar-Osorio G."/>
            <person name="Amillis S."/>
            <person name="Uchima C.A."/>
            <person name="Anderluh G."/>
            <person name="Asadollahi M."/>
            <person name="Askin M."/>
            <person name="Barry K."/>
            <person name="Battaglia E."/>
            <person name="Bayram O."/>
            <person name="Benocci T."/>
            <person name="Braus-Stromeyer S.A."/>
            <person name="Caldana C."/>
            <person name="Canovas D."/>
            <person name="Cerqueira G.C."/>
            <person name="Chen F."/>
            <person name="Chen W."/>
            <person name="Choi C."/>
            <person name="Clum A."/>
            <person name="Dos Santos R.A."/>
            <person name="Damasio A.R."/>
            <person name="Diallinas G."/>
            <person name="Emri T."/>
            <person name="Fekete E."/>
            <person name="Flipphi M."/>
            <person name="Freyberg S."/>
            <person name="Gallo A."/>
            <person name="Gournas C."/>
            <person name="Habgood R."/>
            <person name="Hainaut M."/>
            <person name="Harispe M.L."/>
            <person name="Henrissat B."/>
            <person name="Hilden K.S."/>
            <person name="Hope R."/>
            <person name="Hossain A."/>
            <person name="Karabika E."/>
            <person name="Karaffa L."/>
            <person name="Karanyi Z."/>
            <person name="Krasevec N."/>
            <person name="Kuo A."/>
            <person name="Kusch H."/>
            <person name="LaButti K."/>
            <person name="Lagendijk E.L."/>
            <person name="Lapidus A."/>
            <person name="Levasseur A."/>
            <person name="Lindquist E."/>
            <person name="Lipzen A."/>
            <person name="Logrieco A.F."/>
            <person name="MacCabe A."/>
            <person name="Maekelae M.R."/>
            <person name="Malavazi I."/>
            <person name="Melin P."/>
            <person name="Meyer V."/>
            <person name="Mielnichuk N."/>
            <person name="Miskei M."/>
            <person name="Molnar A.P."/>
            <person name="Mule G."/>
            <person name="Ngan C.Y."/>
            <person name="Orejas M."/>
            <person name="Orosz E."/>
            <person name="Ouedraogo J.P."/>
            <person name="Overkamp K.M."/>
            <person name="Park H.-S."/>
            <person name="Perrone G."/>
            <person name="Piumi F."/>
            <person name="Punt P.J."/>
            <person name="Ram A.F."/>
            <person name="Ramon A."/>
            <person name="Rauscher S."/>
            <person name="Record E."/>
            <person name="Riano-Pachon D.M."/>
            <person name="Robert V."/>
            <person name="Roehrig J."/>
            <person name="Ruller R."/>
            <person name="Salamov A."/>
            <person name="Salih N.S."/>
            <person name="Samson R.A."/>
            <person name="Sandor E."/>
            <person name="Sanguinetti M."/>
            <person name="Schuetze T."/>
            <person name="Sepcic K."/>
            <person name="Shelest E."/>
            <person name="Sherlock G."/>
            <person name="Sophianopoulou V."/>
            <person name="Squina F.M."/>
            <person name="Sun H."/>
            <person name="Susca A."/>
            <person name="Todd R.B."/>
            <person name="Tsang A."/>
            <person name="Unkles S.E."/>
            <person name="van de Wiele N."/>
            <person name="van Rossen-Uffink D."/>
            <person name="Oliveira J.V."/>
            <person name="Vesth T.C."/>
            <person name="Visser J."/>
            <person name="Yu J.-H."/>
            <person name="Zhou M."/>
            <person name="Andersen M.R."/>
            <person name="Archer D.B."/>
            <person name="Baker S.E."/>
            <person name="Benoit I."/>
            <person name="Brakhage A.A."/>
            <person name="Braus G.H."/>
            <person name="Fischer R."/>
            <person name="Frisvad J.C."/>
            <person name="Goldman G.H."/>
            <person name="Houbraken J."/>
            <person name="Oakley B."/>
            <person name="Pocsi I."/>
            <person name="Scazzocchio C."/>
            <person name="Seiboth B."/>
            <person name="vanKuyk P.A."/>
            <person name="Wortman J."/>
            <person name="Dyer P.S."/>
            <person name="Grigoriev I.V."/>
        </authorList>
    </citation>
    <scope>NUCLEOTIDE SEQUENCE [LARGE SCALE GENOMIC DNA]</scope>
    <source>
        <strain evidence="3">CBS 593.65</strain>
    </source>
</reference>
<evidence type="ECO:0000259" key="1">
    <source>
        <dbReference type="Pfam" id="PF01370"/>
    </source>
</evidence>
<gene>
    <name evidence="2" type="ORF">ASPSYDRAFT_68227</name>
</gene>
<dbReference type="Gene3D" id="3.40.50.720">
    <property type="entry name" value="NAD(P)-binding Rossmann-like Domain"/>
    <property type="match status" value="1"/>
</dbReference>
<feature type="domain" description="NAD-dependent epimerase/dehydratase" evidence="1">
    <location>
        <begin position="6"/>
        <end position="237"/>
    </location>
</feature>
<dbReference type="GeneID" id="63766498"/>
<dbReference type="RefSeq" id="XP_040704031.1">
    <property type="nucleotide sequence ID" value="XM_040850425.1"/>
</dbReference>
<proteinExistence type="predicted"/>
<dbReference type="EMBL" id="KV878585">
    <property type="protein sequence ID" value="OJJ60225.1"/>
    <property type="molecule type" value="Genomic_DNA"/>
</dbReference>
<keyword evidence="3" id="KW-1185">Reference proteome</keyword>
<dbReference type="PANTHER" id="PTHR48079">
    <property type="entry name" value="PROTEIN YEEZ"/>
    <property type="match status" value="1"/>
</dbReference>
<dbReference type="InterPro" id="IPR051783">
    <property type="entry name" value="NAD(P)-dependent_oxidoreduct"/>
</dbReference>
<protein>
    <recommendedName>
        <fullName evidence="1">NAD-dependent epimerase/dehydratase domain-containing protein</fullName>
    </recommendedName>
</protein>
<dbReference type="STRING" id="1036612.A0A1L9TLB8"/>
<dbReference type="InterPro" id="IPR001509">
    <property type="entry name" value="Epimerase_deHydtase"/>
</dbReference>
<dbReference type="GO" id="GO:0005737">
    <property type="term" value="C:cytoplasm"/>
    <property type="evidence" value="ECO:0007669"/>
    <property type="project" value="TreeGrafter"/>
</dbReference>
<name>A0A1L9TLB8_9EURO</name>